<dbReference type="EMBL" id="STGX01000005">
    <property type="protein sequence ID" value="THV29463.1"/>
    <property type="molecule type" value="Genomic_DNA"/>
</dbReference>
<evidence type="ECO:0000313" key="11">
    <source>
        <dbReference type="Proteomes" id="UP000305792"/>
    </source>
</evidence>
<keyword evidence="6 9" id="KW-1133">Transmembrane helix</keyword>
<dbReference type="InterPro" id="IPR002549">
    <property type="entry name" value="AI-2E-like"/>
</dbReference>
<keyword evidence="7 9" id="KW-0472">Membrane</keyword>
<dbReference type="OrthoDB" id="4016357at2"/>
<comment type="similarity">
    <text evidence="2">Belongs to the autoinducer-2 exporter (AI-2E) (TC 2.A.86) family.</text>
</comment>
<feature type="transmembrane region" description="Helical" evidence="9">
    <location>
        <begin position="161"/>
        <end position="187"/>
    </location>
</feature>
<feature type="transmembrane region" description="Helical" evidence="9">
    <location>
        <begin position="30"/>
        <end position="48"/>
    </location>
</feature>
<dbReference type="Pfam" id="PF01594">
    <property type="entry name" value="AI-2E_transport"/>
    <property type="match status" value="1"/>
</dbReference>
<dbReference type="RefSeq" id="WP_136529206.1">
    <property type="nucleotide sequence ID" value="NZ_STGX01000005.1"/>
</dbReference>
<feature type="transmembrane region" description="Helical" evidence="9">
    <location>
        <begin position="219"/>
        <end position="245"/>
    </location>
</feature>
<name>A0A4S8PG12_9ACTN</name>
<dbReference type="PANTHER" id="PTHR21716">
    <property type="entry name" value="TRANSMEMBRANE PROTEIN"/>
    <property type="match status" value="1"/>
</dbReference>
<evidence type="ECO:0000256" key="7">
    <source>
        <dbReference type="ARBA" id="ARBA00023136"/>
    </source>
</evidence>
<dbReference type="AlphaFoldDB" id="A0A4S8PG12"/>
<evidence type="ECO:0000313" key="10">
    <source>
        <dbReference type="EMBL" id="THV29463.1"/>
    </source>
</evidence>
<proteinExistence type="inferred from homology"/>
<accession>A0A4S8PG12</accession>
<evidence type="ECO:0000256" key="5">
    <source>
        <dbReference type="ARBA" id="ARBA00022692"/>
    </source>
</evidence>
<feature type="transmembrane region" description="Helical" evidence="9">
    <location>
        <begin position="317"/>
        <end position="350"/>
    </location>
</feature>
<sequence>MNGSRRWRGSDGPRPHRTAPPLVMRSPFRFGLLASLGGAVVVAAALLLPVLSTVLVMFLVAWLLATGLNRGVALLVRKGLRRGLAVTAVLLGCLLAAALLGAIVVPVAVTEIAGLVGSLDDYVRWLASTDAVQDFEERYHLFDQFAGYLTPDRVQSLASGVIGGAVSVAGAFFIVFTVGVLTLYFLVGYDRILNGAFRLAPASKRADGRELADGVLDKVGGYLTGAVLVAICAGVSSFLLMLVLGTPYPLALALVVAGLDLIPQVGATLGAVVCALVTLTVSLPAALVAVAFFIGYQQLENFFIYPRVMNRTVQVSSLAAVASVLVGGAVAGVLGVLVAVPACAAVQLIVRATVLPRLDRT</sequence>
<dbReference type="Proteomes" id="UP000305792">
    <property type="component" value="Unassembled WGS sequence"/>
</dbReference>
<feature type="transmembrane region" description="Helical" evidence="9">
    <location>
        <begin position="265"/>
        <end position="296"/>
    </location>
</feature>
<protein>
    <submittedName>
        <fullName evidence="10">AI-2E family transporter</fullName>
    </submittedName>
</protein>
<feature type="region of interest" description="Disordered" evidence="8">
    <location>
        <begin position="1"/>
        <end position="20"/>
    </location>
</feature>
<evidence type="ECO:0000256" key="1">
    <source>
        <dbReference type="ARBA" id="ARBA00004651"/>
    </source>
</evidence>
<dbReference type="GO" id="GO:0005886">
    <property type="term" value="C:plasma membrane"/>
    <property type="evidence" value="ECO:0007669"/>
    <property type="project" value="UniProtKB-SubCell"/>
</dbReference>
<dbReference type="GO" id="GO:0055085">
    <property type="term" value="P:transmembrane transport"/>
    <property type="evidence" value="ECO:0007669"/>
    <property type="project" value="TreeGrafter"/>
</dbReference>
<organism evidence="10 11">
    <name type="scientific">Glycomyces paridis</name>
    <dbReference type="NCBI Taxonomy" id="2126555"/>
    <lineage>
        <taxon>Bacteria</taxon>
        <taxon>Bacillati</taxon>
        <taxon>Actinomycetota</taxon>
        <taxon>Actinomycetes</taxon>
        <taxon>Glycomycetales</taxon>
        <taxon>Glycomycetaceae</taxon>
        <taxon>Glycomyces</taxon>
    </lineage>
</organism>
<gene>
    <name evidence="10" type="ORF">E9998_08075</name>
</gene>
<keyword evidence="3" id="KW-0813">Transport</keyword>
<reference evidence="10 11" key="1">
    <citation type="journal article" date="2018" name="Int. J. Syst. Evol. Microbiol.">
        <title>Glycomyces paridis sp. nov., isolated from the medicinal plant Paris polyphylla.</title>
        <authorList>
            <person name="Fang X.M."/>
            <person name="Bai J.L."/>
            <person name="Su J."/>
            <person name="Zhao L.L."/>
            <person name="Liu H.Y."/>
            <person name="Ma B.P."/>
            <person name="Zhang Y.Q."/>
            <person name="Yu L.Y."/>
        </authorList>
    </citation>
    <scope>NUCLEOTIDE SEQUENCE [LARGE SCALE GENOMIC DNA]</scope>
    <source>
        <strain evidence="10 11">CPCC 204357</strain>
    </source>
</reference>
<keyword evidence="5 9" id="KW-0812">Transmembrane</keyword>
<feature type="transmembrane region" description="Helical" evidence="9">
    <location>
        <begin position="54"/>
        <end position="76"/>
    </location>
</feature>
<evidence type="ECO:0000256" key="3">
    <source>
        <dbReference type="ARBA" id="ARBA00022448"/>
    </source>
</evidence>
<evidence type="ECO:0000256" key="8">
    <source>
        <dbReference type="SAM" id="MobiDB-lite"/>
    </source>
</evidence>
<keyword evidence="4" id="KW-1003">Cell membrane</keyword>
<evidence type="ECO:0000256" key="9">
    <source>
        <dbReference type="SAM" id="Phobius"/>
    </source>
</evidence>
<comment type="subcellular location">
    <subcellularLocation>
        <location evidence="1">Cell membrane</location>
        <topology evidence="1">Multi-pass membrane protein</topology>
    </subcellularLocation>
</comment>
<keyword evidence="11" id="KW-1185">Reference proteome</keyword>
<evidence type="ECO:0000256" key="6">
    <source>
        <dbReference type="ARBA" id="ARBA00022989"/>
    </source>
</evidence>
<comment type="caution">
    <text evidence="10">The sequence shown here is derived from an EMBL/GenBank/DDBJ whole genome shotgun (WGS) entry which is preliminary data.</text>
</comment>
<evidence type="ECO:0000256" key="4">
    <source>
        <dbReference type="ARBA" id="ARBA00022475"/>
    </source>
</evidence>
<evidence type="ECO:0000256" key="2">
    <source>
        <dbReference type="ARBA" id="ARBA00009773"/>
    </source>
</evidence>
<dbReference type="PANTHER" id="PTHR21716:SF53">
    <property type="entry name" value="PERMEASE PERM-RELATED"/>
    <property type="match status" value="1"/>
</dbReference>
<feature type="transmembrane region" description="Helical" evidence="9">
    <location>
        <begin position="83"/>
        <end position="109"/>
    </location>
</feature>